<reference evidence="1 2" key="1">
    <citation type="submission" date="2016-07" db="EMBL/GenBank/DDBJ databases">
        <title>Draft Genome Sequence of Methylophaga muralis Bur 1.</title>
        <authorList>
            <person name="Vasilenko O.V."/>
            <person name="Doronina N.V."/>
            <person name="Shmareva M.N."/>
            <person name="Tarlachkov S.V."/>
            <person name="Mustakhimov I."/>
            <person name="Trotsenko Y.A."/>
        </authorList>
    </citation>
    <scope>NUCLEOTIDE SEQUENCE [LARGE SCALE GENOMIC DNA]</scope>
    <source>
        <strain evidence="1 2">Bur 1</strain>
    </source>
</reference>
<comment type="caution">
    <text evidence="1">The sequence shown here is derived from an EMBL/GenBank/DDBJ whole genome shotgun (WGS) entry which is preliminary data.</text>
</comment>
<dbReference type="PANTHER" id="PTHR37530">
    <property type="entry name" value="OUTER MEMBRANE PROTEIN SLP"/>
    <property type="match status" value="1"/>
</dbReference>
<dbReference type="PROSITE" id="PS51257">
    <property type="entry name" value="PROKAR_LIPOPROTEIN"/>
    <property type="match status" value="1"/>
</dbReference>
<evidence type="ECO:0000313" key="2">
    <source>
        <dbReference type="Proteomes" id="UP000094379"/>
    </source>
</evidence>
<dbReference type="Proteomes" id="UP000094379">
    <property type="component" value="Unassembled WGS sequence"/>
</dbReference>
<dbReference type="PANTHER" id="PTHR37530:SF1">
    <property type="entry name" value="OUTER MEMBRANE PROTEIN SLP"/>
    <property type="match status" value="1"/>
</dbReference>
<dbReference type="PIRSF" id="PIRSF004982">
    <property type="entry name" value="SlP"/>
    <property type="match status" value="1"/>
</dbReference>
<dbReference type="InterPro" id="IPR004658">
    <property type="entry name" value="OMP_Slp"/>
</dbReference>
<dbReference type="STRING" id="291169.A9E74_01620"/>
<dbReference type="AlphaFoldDB" id="A0A1E3GRK5"/>
<accession>A0A1E3GRK5</accession>
<dbReference type="PATRIC" id="fig|291169.3.peg.1629"/>
<organism evidence="1 2">
    <name type="scientific">Methylophaga muralis</name>
    <dbReference type="NCBI Taxonomy" id="291169"/>
    <lineage>
        <taxon>Bacteria</taxon>
        <taxon>Pseudomonadati</taxon>
        <taxon>Pseudomonadota</taxon>
        <taxon>Gammaproteobacteria</taxon>
        <taxon>Thiotrichales</taxon>
        <taxon>Piscirickettsiaceae</taxon>
        <taxon>Methylophaga</taxon>
    </lineage>
</organism>
<name>A0A1E3GRK5_9GAMM</name>
<sequence>MRILTLFVILVLTACGPTKPSIHAKSNNDISYEQVIQNVDLYQGQLVRWGGMIGQVANYENFSELTIVQFPLTRHGVPISTEPSAGRFIVRSEHFLDPLIYSPDKLVTIIGTVETLQLQKVDQKMLSLPLITTEQSHVWPQNNPSASRTYNPKHDAPFLGYGYYGTGTYAP</sequence>
<keyword evidence="2" id="KW-1185">Reference proteome</keyword>
<dbReference type="RefSeq" id="WP_069296080.1">
    <property type="nucleotide sequence ID" value="NZ_MCRI01000015.1"/>
</dbReference>
<proteinExistence type="predicted"/>
<dbReference type="Pfam" id="PF03843">
    <property type="entry name" value="Slp"/>
    <property type="match status" value="1"/>
</dbReference>
<gene>
    <name evidence="1" type="primary">slp</name>
    <name evidence="1" type="ORF">A9E74_01620</name>
</gene>
<dbReference type="EMBL" id="MCRI01000015">
    <property type="protein sequence ID" value="ODN66669.1"/>
    <property type="molecule type" value="Genomic_DNA"/>
</dbReference>
<evidence type="ECO:0000313" key="1">
    <source>
        <dbReference type="EMBL" id="ODN66669.1"/>
    </source>
</evidence>
<dbReference type="GO" id="GO:0019867">
    <property type="term" value="C:outer membrane"/>
    <property type="evidence" value="ECO:0007669"/>
    <property type="project" value="InterPro"/>
</dbReference>
<protein>
    <submittedName>
        <fullName evidence="1">Outer membrane protein slp</fullName>
    </submittedName>
</protein>